<protein>
    <submittedName>
        <fullName evidence="10">ATP-binding cassette domain-containing protein</fullName>
    </submittedName>
</protein>
<evidence type="ECO:0000256" key="4">
    <source>
        <dbReference type="ARBA" id="ARBA00022475"/>
    </source>
</evidence>
<dbReference type="Proteomes" id="UP000339690">
    <property type="component" value="Chromosome"/>
</dbReference>
<comment type="subcellular location">
    <subcellularLocation>
        <location evidence="1">Cell membrane</location>
        <topology evidence="1">Peripheral membrane protein</topology>
    </subcellularLocation>
</comment>
<dbReference type="InterPro" id="IPR050095">
    <property type="entry name" value="ECF_ABC_transporter_ATP-bd"/>
</dbReference>
<dbReference type="InterPro" id="IPR003439">
    <property type="entry name" value="ABC_transporter-like_ATP-bd"/>
</dbReference>
<evidence type="ECO:0000259" key="9">
    <source>
        <dbReference type="PROSITE" id="PS50893"/>
    </source>
</evidence>
<dbReference type="AlphaFoldDB" id="A0A5Q2TKT3"/>
<evidence type="ECO:0000313" key="11">
    <source>
        <dbReference type="Proteomes" id="UP000339690"/>
    </source>
</evidence>
<dbReference type="PROSITE" id="PS50893">
    <property type="entry name" value="ABC_TRANSPORTER_2"/>
    <property type="match status" value="2"/>
</dbReference>
<dbReference type="CDD" id="cd03225">
    <property type="entry name" value="ABC_cobalt_CbiO_domain1"/>
    <property type="match status" value="2"/>
</dbReference>
<reference evidence="10 11" key="1">
    <citation type="submission" date="2019-11" db="EMBL/GenBank/DDBJ databases">
        <title>Gracilibacillus salitolerans sp. nov., a moderate halophile isolated from a saline soil in northwest China.</title>
        <authorList>
            <person name="Gan L."/>
        </authorList>
    </citation>
    <scope>NUCLEOTIDE SEQUENCE [LARGE SCALE GENOMIC DNA]</scope>
    <source>
        <strain evidence="10 11">SCU50</strain>
    </source>
</reference>
<keyword evidence="4" id="KW-1003">Cell membrane</keyword>
<keyword evidence="11" id="KW-1185">Reference proteome</keyword>
<gene>
    <name evidence="10" type="ORF">GI584_11930</name>
</gene>
<evidence type="ECO:0000256" key="8">
    <source>
        <dbReference type="ARBA" id="ARBA00023136"/>
    </source>
</evidence>
<comment type="similarity">
    <text evidence="2">Belongs to the ABC transporter superfamily.</text>
</comment>
<dbReference type="RefSeq" id="WP_153791370.1">
    <property type="nucleotide sequence ID" value="NZ_CP045915.1"/>
</dbReference>
<dbReference type="SMART" id="SM00382">
    <property type="entry name" value="AAA"/>
    <property type="match status" value="2"/>
</dbReference>
<dbReference type="GO" id="GO:0043190">
    <property type="term" value="C:ATP-binding cassette (ABC) transporter complex"/>
    <property type="evidence" value="ECO:0007669"/>
    <property type="project" value="TreeGrafter"/>
</dbReference>
<accession>A0A5Q2TKT3</accession>
<keyword evidence="3" id="KW-0813">Transport</keyword>
<keyword evidence="8" id="KW-0472">Membrane</keyword>
<evidence type="ECO:0000256" key="1">
    <source>
        <dbReference type="ARBA" id="ARBA00004202"/>
    </source>
</evidence>
<dbReference type="GO" id="GO:0042626">
    <property type="term" value="F:ATPase-coupled transmembrane transporter activity"/>
    <property type="evidence" value="ECO:0007669"/>
    <property type="project" value="TreeGrafter"/>
</dbReference>
<evidence type="ECO:0000256" key="3">
    <source>
        <dbReference type="ARBA" id="ARBA00022448"/>
    </source>
</evidence>
<dbReference type="InterPro" id="IPR015856">
    <property type="entry name" value="ABC_transpr_CbiO/EcfA_su"/>
</dbReference>
<dbReference type="GO" id="GO:0005524">
    <property type="term" value="F:ATP binding"/>
    <property type="evidence" value="ECO:0007669"/>
    <property type="project" value="UniProtKB-KW"/>
</dbReference>
<dbReference type="EMBL" id="CP045915">
    <property type="protein sequence ID" value="QGH34697.1"/>
    <property type="molecule type" value="Genomic_DNA"/>
</dbReference>
<dbReference type="InterPro" id="IPR027417">
    <property type="entry name" value="P-loop_NTPase"/>
</dbReference>
<evidence type="ECO:0000256" key="7">
    <source>
        <dbReference type="ARBA" id="ARBA00022967"/>
    </source>
</evidence>
<evidence type="ECO:0000256" key="6">
    <source>
        <dbReference type="ARBA" id="ARBA00022840"/>
    </source>
</evidence>
<feature type="domain" description="ABC transporter" evidence="9">
    <location>
        <begin position="2"/>
        <end position="230"/>
    </location>
</feature>
<dbReference type="KEGG" id="grc:GI584_11930"/>
<name>A0A5Q2TKT3_9BACI</name>
<feature type="domain" description="ABC transporter" evidence="9">
    <location>
        <begin position="257"/>
        <end position="484"/>
    </location>
</feature>
<dbReference type="GO" id="GO:0016887">
    <property type="term" value="F:ATP hydrolysis activity"/>
    <property type="evidence" value="ECO:0007669"/>
    <property type="project" value="InterPro"/>
</dbReference>
<keyword evidence="6 10" id="KW-0067">ATP-binding</keyword>
<organism evidence="10 11">
    <name type="scientific">Gracilibacillus salitolerans</name>
    <dbReference type="NCBI Taxonomy" id="2663022"/>
    <lineage>
        <taxon>Bacteria</taxon>
        <taxon>Bacillati</taxon>
        <taxon>Bacillota</taxon>
        <taxon>Bacilli</taxon>
        <taxon>Bacillales</taxon>
        <taxon>Bacillaceae</taxon>
        <taxon>Gracilibacillus</taxon>
    </lineage>
</organism>
<dbReference type="PROSITE" id="PS00211">
    <property type="entry name" value="ABC_TRANSPORTER_1"/>
    <property type="match status" value="2"/>
</dbReference>
<keyword evidence="5" id="KW-0547">Nucleotide-binding</keyword>
<dbReference type="InterPro" id="IPR017871">
    <property type="entry name" value="ABC_transporter-like_CS"/>
</dbReference>
<keyword evidence="7" id="KW-1278">Translocase</keyword>
<dbReference type="Pfam" id="PF00005">
    <property type="entry name" value="ABC_tran"/>
    <property type="match status" value="2"/>
</dbReference>
<dbReference type="PANTHER" id="PTHR43553">
    <property type="entry name" value="HEAVY METAL TRANSPORTER"/>
    <property type="match status" value="1"/>
</dbReference>
<dbReference type="SUPFAM" id="SSF52540">
    <property type="entry name" value="P-loop containing nucleoside triphosphate hydrolases"/>
    <property type="match status" value="2"/>
</dbReference>
<proteinExistence type="inferred from homology"/>
<sequence>MLEVKNLRAKFPISTSLLFKDLSLSINKGEKVLLVGPSGSGKSTLLQIMAGLIPDVIEMPIKAEKLNVSDSYGMVFQDPDAQFCMPYLDEEIAFVLENKKTPQQDMTDLIVHYLDKVGLQLDDQHISIQHLSGGMKQRLAIASVLALEPEVLFLDEPTAMLDQNGTKQVWDTLKKVSEDKTVVIVEHKIDHVLPLVDRVIILDETGAIVADGKPNDIFSRFRSKLYQYGIWYPNIWNDYARQLPDYSHYDNSHQPIITMDSFYGYYQKQKKMHVDDAVIHRGDWLAITGENGSGKSTLMLAMMKLIKTSGEISYFLSDDINTCDYRKMGYVFQNPELQFITNSVHAELEHSLKNSDVPPKRFKDRIEAHLKTYNLYHVKDHHPYQLSVGQKKRLSVATATIADVDILLLDEPTFGQDAKNTFQMLELFEECRKNGITIVMVTHQPEIVELYATKEWRIKDGELMEILDLSRLEENILKDDMYVY</sequence>
<dbReference type="InterPro" id="IPR003593">
    <property type="entry name" value="AAA+_ATPase"/>
</dbReference>
<evidence type="ECO:0000256" key="2">
    <source>
        <dbReference type="ARBA" id="ARBA00005417"/>
    </source>
</evidence>
<dbReference type="Gene3D" id="3.40.50.300">
    <property type="entry name" value="P-loop containing nucleotide triphosphate hydrolases"/>
    <property type="match status" value="2"/>
</dbReference>
<evidence type="ECO:0000313" key="10">
    <source>
        <dbReference type="EMBL" id="QGH34697.1"/>
    </source>
</evidence>
<evidence type="ECO:0000256" key="5">
    <source>
        <dbReference type="ARBA" id="ARBA00022741"/>
    </source>
</evidence>